<feature type="region of interest" description="Disordered" evidence="1">
    <location>
        <begin position="1"/>
        <end position="25"/>
    </location>
</feature>
<organism evidence="2 3">
    <name type="scientific">Phytophthora infestans</name>
    <name type="common">Potato late blight agent</name>
    <name type="synonym">Botrytis infestans</name>
    <dbReference type="NCBI Taxonomy" id="4787"/>
    <lineage>
        <taxon>Eukaryota</taxon>
        <taxon>Sar</taxon>
        <taxon>Stramenopiles</taxon>
        <taxon>Oomycota</taxon>
        <taxon>Peronosporomycetes</taxon>
        <taxon>Peronosporales</taxon>
        <taxon>Peronosporaceae</taxon>
        <taxon>Phytophthora</taxon>
    </lineage>
</organism>
<evidence type="ECO:0000313" key="2">
    <source>
        <dbReference type="EMBL" id="KAF4044157.1"/>
    </source>
</evidence>
<evidence type="ECO:0000313" key="3">
    <source>
        <dbReference type="Proteomes" id="UP000602510"/>
    </source>
</evidence>
<gene>
    <name evidence="2" type="ORF">GN244_ATG03432</name>
</gene>
<name>A0A833SAC4_PHYIN</name>
<dbReference type="Proteomes" id="UP000602510">
    <property type="component" value="Unassembled WGS sequence"/>
</dbReference>
<keyword evidence="3" id="KW-1185">Reference proteome</keyword>
<dbReference type="EMBL" id="WSZM01000075">
    <property type="protein sequence ID" value="KAF4044157.1"/>
    <property type="molecule type" value="Genomic_DNA"/>
</dbReference>
<sequence length="118" mass="13226">MPRIEPRNLQKAGWKPASARPGGYAPPGSLLRALDEAIRSAGNATDLRRITLREVQRAHLPTEDKIKLFISAGQLAKSHQLEYNYQGTPNGYVVRSLGIVVRLHPHSWTCYLLYVHVT</sequence>
<accession>A0A833SAC4</accession>
<reference evidence="2" key="1">
    <citation type="submission" date="2020-04" db="EMBL/GenBank/DDBJ databases">
        <title>Hybrid Assembly of Korean Phytophthora infestans isolates.</title>
        <authorList>
            <person name="Prokchorchik M."/>
            <person name="Lee Y."/>
            <person name="Seo J."/>
            <person name="Cho J.-H."/>
            <person name="Park Y.-E."/>
            <person name="Jang D.-C."/>
            <person name="Im J.-S."/>
            <person name="Choi J.-G."/>
            <person name="Park H.-J."/>
            <person name="Lee G.-B."/>
            <person name="Lee Y.-G."/>
            <person name="Hong S.-Y."/>
            <person name="Cho K."/>
            <person name="Sohn K.H."/>
        </authorList>
    </citation>
    <scope>NUCLEOTIDE SEQUENCE</scope>
    <source>
        <strain evidence="2">KR_1_A1</strain>
    </source>
</reference>
<evidence type="ECO:0000256" key="1">
    <source>
        <dbReference type="SAM" id="MobiDB-lite"/>
    </source>
</evidence>
<proteinExistence type="predicted"/>
<dbReference type="AlphaFoldDB" id="A0A833SAC4"/>
<comment type="caution">
    <text evidence="2">The sequence shown here is derived from an EMBL/GenBank/DDBJ whole genome shotgun (WGS) entry which is preliminary data.</text>
</comment>
<protein>
    <submittedName>
        <fullName evidence="2">Uncharacterized protein</fullName>
    </submittedName>
</protein>